<dbReference type="PANTHER" id="PTHR43818:SF1">
    <property type="entry name" value="GLYCOSYL HYDROLASE FAMILY 109 PROTEIN"/>
    <property type="match status" value="1"/>
</dbReference>
<keyword evidence="4" id="KW-0520">NAD</keyword>
<comment type="cofactor">
    <cofactor evidence="1">
        <name>NAD(+)</name>
        <dbReference type="ChEBI" id="CHEBI:57540"/>
    </cofactor>
</comment>
<sequence>MNRRIFLKKNLVATTGLALAPALSWGTAVAPEKKARIGFLGVGLRGTNHLRNLLKRDDVLIPAICDIDPERIKIAQELIAKAGHKKPETYTSGDHAYLEMLKRKDLDGVIIATPWEWHTPMAVAAMKAGKRPGVEVSAANTIEECWDLVNTSEETGVPCMILENSCYRRDVMAVLNMVRSGLFGELLHCECGYLHDLRAIKVAPGAEFGANGQHEAKWRTNHSVHRNGDLYPTHGIGPVANLLNINRGNKFLSLTSVATKARGLHEYIVKKGGENHQNAKVNFKLGDIVTTVITTQNGETIVITHDTNLPRPKTNNYLVQGTNGLWMYNGNMIYVEGKSPEHQGEVADKYMKEFDHVLWQKSEDKAKGSGHTGNDYFVLNGFVESVKRQTPPPLDVYDAAAWSVITPLSEMSVAAGGAPQPFPDFTRGNWINRKPTFGLNEVF</sequence>
<evidence type="ECO:0000256" key="3">
    <source>
        <dbReference type="ARBA" id="ARBA00022801"/>
    </source>
</evidence>
<feature type="domain" description="Gfo/Idh/MocA-like oxidoreductase N-terminal" evidence="6">
    <location>
        <begin position="36"/>
        <end position="161"/>
    </location>
</feature>
<dbReference type="PANTHER" id="PTHR43818">
    <property type="entry name" value="BCDNA.GH03377"/>
    <property type="match status" value="1"/>
</dbReference>
<dbReference type="OrthoDB" id="9771072at2"/>
<keyword evidence="5" id="KW-0326">Glycosidase</keyword>
<dbReference type="Gene3D" id="3.40.50.720">
    <property type="entry name" value="NAD(P)-binding Rossmann-like Domain"/>
    <property type="match status" value="1"/>
</dbReference>
<organism evidence="8 9">
    <name type="scientific">Adhaeribacter aerolatus</name>
    <dbReference type="NCBI Taxonomy" id="670289"/>
    <lineage>
        <taxon>Bacteria</taxon>
        <taxon>Pseudomonadati</taxon>
        <taxon>Bacteroidota</taxon>
        <taxon>Cytophagia</taxon>
        <taxon>Cytophagales</taxon>
        <taxon>Hymenobacteraceae</taxon>
        <taxon>Adhaeribacter</taxon>
    </lineage>
</organism>
<dbReference type="InterPro" id="IPR050463">
    <property type="entry name" value="Gfo/Idh/MocA_oxidrdct_glycsds"/>
</dbReference>
<protein>
    <submittedName>
        <fullName evidence="8">Alpha-N-acetylgalactosaminidase</fullName>
    </submittedName>
</protein>
<evidence type="ECO:0000256" key="5">
    <source>
        <dbReference type="ARBA" id="ARBA00023295"/>
    </source>
</evidence>
<dbReference type="InterPro" id="IPR049303">
    <property type="entry name" value="Glyco_hydro_109_C"/>
</dbReference>
<dbReference type="InterPro" id="IPR036291">
    <property type="entry name" value="NAD(P)-bd_dom_sf"/>
</dbReference>
<dbReference type="Pfam" id="PF01408">
    <property type="entry name" value="GFO_IDH_MocA"/>
    <property type="match status" value="1"/>
</dbReference>
<dbReference type="RefSeq" id="WP_146902591.1">
    <property type="nucleotide sequence ID" value="NZ_BJYS01000037.1"/>
</dbReference>
<comment type="caution">
    <text evidence="8">The sequence shown here is derived from an EMBL/GenBank/DDBJ whole genome shotgun (WGS) entry which is preliminary data.</text>
</comment>
<evidence type="ECO:0000259" key="6">
    <source>
        <dbReference type="Pfam" id="PF01408"/>
    </source>
</evidence>
<dbReference type="SUPFAM" id="SSF55347">
    <property type="entry name" value="Glyceraldehyde-3-phosphate dehydrogenase-like, C-terminal domain"/>
    <property type="match status" value="1"/>
</dbReference>
<dbReference type="SUPFAM" id="SSF51735">
    <property type="entry name" value="NAD(P)-binding Rossmann-fold domains"/>
    <property type="match status" value="1"/>
</dbReference>
<gene>
    <name evidence="8" type="primary">nagA_4</name>
    <name evidence="8" type="ORF">AAE02nite_41490</name>
</gene>
<evidence type="ECO:0000259" key="7">
    <source>
        <dbReference type="Pfam" id="PF21252"/>
    </source>
</evidence>
<evidence type="ECO:0000256" key="1">
    <source>
        <dbReference type="ARBA" id="ARBA00001911"/>
    </source>
</evidence>
<evidence type="ECO:0000256" key="4">
    <source>
        <dbReference type="ARBA" id="ARBA00023027"/>
    </source>
</evidence>
<dbReference type="EMBL" id="BJYS01000037">
    <property type="protein sequence ID" value="GEO06485.1"/>
    <property type="molecule type" value="Genomic_DNA"/>
</dbReference>
<evidence type="ECO:0000313" key="9">
    <source>
        <dbReference type="Proteomes" id="UP000321532"/>
    </source>
</evidence>
<evidence type="ECO:0000313" key="8">
    <source>
        <dbReference type="EMBL" id="GEO06485.1"/>
    </source>
</evidence>
<accession>A0A512B3E6</accession>
<dbReference type="AlphaFoldDB" id="A0A512B3E6"/>
<evidence type="ECO:0000256" key="2">
    <source>
        <dbReference type="ARBA" id="ARBA00009329"/>
    </source>
</evidence>
<dbReference type="Pfam" id="PF21252">
    <property type="entry name" value="Glyco_hydro_109_C"/>
    <property type="match status" value="1"/>
</dbReference>
<dbReference type="GO" id="GO:0000166">
    <property type="term" value="F:nucleotide binding"/>
    <property type="evidence" value="ECO:0007669"/>
    <property type="project" value="InterPro"/>
</dbReference>
<keyword evidence="9" id="KW-1185">Reference proteome</keyword>
<dbReference type="InterPro" id="IPR000683">
    <property type="entry name" value="Gfo/Idh/MocA-like_OxRdtase_N"/>
</dbReference>
<dbReference type="Gene3D" id="3.30.360.10">
    <property type="entry name" value="Dihydrodipicolinate Reductase, domain 2"/>
    <property type="match status" value="1"/>
</dbReference>
<comment type="similarity">
    <text evidence="2">Belongs to the Gfo/Idh/MocA family. Glycosyl hydrolase 109 subfamily.</text>
</comment>
<proteinExistence type="inferred from homology"/>
<name>A0A512B3E6_9BACT</name>
<reference evidence="8 9" key="1">
    <citation type="submission" date="2019-07" db="EMBL/GenBank/DDBJ databases">
        <title>Whole genome shotgun sequence of Adhaeribacter aerolatus NBRC 106133.</title>
        <authorList>
            <person name="Hosoyama A."/>
            <person name="Uohara A."/>
            <person name="Ohji S."/>
            <person name="Ichikawa N."/>
        </authorList>
    </citation>
    <scope>NUCLEOTIDE SEQUENCE [LARGE SCALE GENOMIC DNA]</scope>
    <source>
        <strain evidence="8 9">NBRC 106133</strain>
    </source>
</reference>
<dbReference type="GO" id="GO:0016798">
    <property type="term" value="F:hydrolase activity, acting on glycosyl bonds"/>
    <property type="evidence" value="ECO:0007669"/>
    <property type="project" value="UniProtKB-KW"/>
</dbReference>
<dbReference type="Proteomes" id="UP000321532">
    <property type="component" value="Unassembled WGS sequence"/>
</dbReference>
<keyword evidence="3" id="KW-0378">Hydrolase</keyword>
<feature type="domain" description="Glycosyl hydrolase 109 C-terminal" evidence="7">
    <location>
        <begin position="172"/>
        <end position="342"/>
    </location>
</feature>